<feature type="compositionally biased region" description="Basic residues" evidence="1">
    <location>
        <begin position="528"/>
        <end position="538"/>
    </location>
</feature>
<keyword evidence="3" id="KW-1185">Reference proteome</keyword>
<feature type="compositionally biased region" description="Low complexity" evidence="1">
    <location>
        <begin position="407"/>
        <end position="418"/>
    </location>
</feature>
<feature type="compositionally biased region" description="Basic and acidic residues" evidence="1">
    <location>
        <begin position="1"/>
        <end position="13"/>
    </location>
</feature>
<reference evidence="2" key="1">
    <citation type="submission" date="2023-03" db="EMBL/GenBank/DDBJ databases">
        <title>Emydomyces testavorans Genome Sequence.</title>
        <authorList>
            <person name="Hoyer L."/>
        </authorList>
    </citation>
    <scope>NUCLEOTIDE SEQUENCE</scope>
    <source>
        <strain evidence="2">16-2883</strain>
    </source>
</reference>
<evidence type="ECO:0000313" key="3">
    <source>
        <dbReference type="Proteomes" id="UP001219355"/>
    </source>
</evidence>
<dbReference type="EMBL" id="CP120631">
    <property type="protein sequence ID" value="WEW61593.1"/>
    <property type="molecule type" value="Genomic_DNA"/>
</dbReference>
<proteinExistence type="predicted"/>
<feature type="region of interest" description="Disordered" evidence="1">
    <location>
        <begin position="407"/>
        <end position="592"/>
    </location>
</feature>
<protein>
    <submittedName>
        <fullName evidence="2">Uncharacterized protein</fullName>
    </submittedName>
</protein>
<accession>A0AAF0DNF3</accession>
<evidence type="ECO:0000256" key="1">
    <source>
        <dbReference type="SAM" id="MobiDB-lite"/>
    </source>
</evidence>
<feature type="compositionally biased region" description="Basic residues" evidence="1">
    <location>
        <begin position="574"/>
        <end position="586"/>
    </location>
</feature>
<gene>
    <name evidence="2" type="ORF">PRK78_007084</name>
</gene>
<feature type="compositionally biased region" description="Polar residues" evidence="1">
    <location>
        <begin position="489"/>
        <end position="508"/>
    </location>
</feature>
<feature type="compositionally biased region" description="Low complexity" evidence="1">
    <location>
        <begin position="456"/>
        <end position="467"/>
    </location>
</feature>
<sequence>MIGRDLVHQRDEASQSTPADATELEKKLRELSNTTPASPSPEILTPPPPSMEELRESQLEIEKEAFKALVEEGGIPSQPIELGFDILDNPTKYEDYKDIVLYWGSRPVSGHRLGFVDQLNEWRNFRQSQQRIRQYYIRKGTFPEYQRKVRERRHKHGLGGDVELCQDRDQQSRLATWVEYQDYQLRKLETFEKDVKKIEGVLDTARKRLTDAGISGFSSVFEPDKMLALNFKHDGEQANAKDREDFADEALAVAKNRLRAVHSGDFGETVNRSTWISLAQERVKSLSEQRDKLGPDWQGLDKETKREWFATTKELRRAQKTLEVTQLDDFGEMVPRATLLRLISDEVQSAQVRLDEAIKSHEQAKLRGKELGALTDLALTERKLKQHMILMTWIEQKRQLIISECTSSSQDSQRPSDQCAVVKSQTKTLRSHTISEPSRRNRSSKGAGREKQQQTPSSPLKPIQPSKISKKPTKKVTGGRRKRGATGKEPQSTEDATTDSQHSSTKQISRPKEITPPPLKAINSSRVSKPRTSGRSRSRKLDVNATESVARHRNKNEAPSARQKRTEQLASARSHPRRSSRIRKRPERFCPG</sequence>
<feature type="compositionally biased region" description="Polar residues" evidence="1">
    <location>
        <begin position="423"/>
        <end position="436"/>
    </location>
</feature>
<evidence type="ECO:0000313" key="2">
    <source>
        <dbReference type="EMBL" id="WEW61593.1"/>
    </source>
</evidence>
<dbReference type="Proteomes" id="UP001219355">
    <property type="component" value="Chromosome 5"/>
</dbReference>
<name>A0AAF0DNF3_9EURO</name>
<feature type="compositionally biased region" description="Basic residues" evidence="1">
    <location>
        <begin position="468"/>
        <end position="485"/>
    </location>
</feature>
<dbReference type="AlphaFoldDB" id="A0AAF0DNF3"/>
<organism evidence="2 3">
    <name type="scientific">Emydomyces testavorans</name>
    <dbReference type="NCBI Taxonomy" id="2070801"/>
    <lineage>
        <taxon>Eukaryota</taxon>
        <taxon>Fungi</taxon>
        <taxon>Dikarya</taxon>
        <taxon>Ascomycota</taxon>
        <taxon>Pezizomycotina</taxon>
        <taxon>Eurotiomycetes</taxon>
        <taxon>Eurotiomycetidae</taxon>
        <taxon>Onygenales</taxon>
        <taxon>Nannizziopsiaceae</taxon>
        <taxon>Emydomyces</taxon>
    </lineage>
</organism>
<feature type="region of interest" description="Disordered" evidence="1">
    <location>
        <begin position="1"/>
        <end position="53"/>
    </location>
</feature>